<name>A0A0F7FSV8_9ACTN</name>
<dbReference type="EMBL" id="CP009922">
    <property type="protein sequence ID" value="AKG43439.1"/>
    <property type="molecule type" value="Genomic_DNA"/>
</dbReference>
<keyword evidence="1" id="KW-0472">Membrane</keyword>
<keyword evidence="3" id="KW-1185">Reference proteome</keyword>
<evidence type="ECO:0000313" key="2">
    <source>
        <dbReference type="EMBL" id="AKG43439.1"/>
    </source>
</evidence>
<reference evidence="2" key="1">
    <citation type="submission" date="2019-08" db="EMBL/GenBank/DDBJ databases">
        <title>Complete genome sequence of a mangrove-derived Streptomyces xiamenensis.</title>
        <authorList>
            <person name="Xu J."/>
        </authorList>
    </citation>
    <scope>NUCLEOTIDE SEQUENCE</scope>
    <source>
        <strain evidence="2">318</strain>
    </source>
</reference>
<proteinExistence type="predicted"/>
<organism evidence="2 3">
    <name type="scientific">Streptomyces xiamenensis</name>
    <dbReference type="NCBI Taxonomy" id="408015"/>
    <lineage>
        <taxon>Bacteria</taxon>
        <taxon>Bacillati</taxon>
        <taxon>Actinomycetota</taxon>
        <taxon>Actinomycetes</taxon>
        <taxon>Kitasatosporales</taxon>
        <taxon>Streptomycetaceae</taxon>
        <taxon>Streptomyces</taxon>
    </lineage>
</organism>
<protein>
    <submittedName>
        <fullName evidence="2">Uncharacterized protein</fullName>
    </submittedName>
</protein>
<feature type="transmembrane region" description="Helical" evidence="1">
    <location>
        <begin position="39"/>
        <end position="63"/>
    </location>
</feature>
<dbReference type="RefSeq" id="WP_046723705.1">
    <property type="nucleotide sequence ID" value="NZ_CP009922.3"/>
</dbReference>
<feature type="transmembrane region" description="Helical" evidence="1">
    <location>
        <begin position="69"/>
        <end position="94"/>
    </location>
</feature>
<dbReference type="AlphaFoldDB" id="A0A0F7FSV8"/>
<sequence>MHPARRAGSGWARAPIAPHPEVRLSGWWRVPVLWWRSGIPAAAIMLGAWQTAAVLFAFLVLAGPSLPTALRVVLLLLPLVPFLSLVVMGIRALIGIGRVRALVRVARQPQGVPHRYELRYPEGGEPWLALFPVDHDPETDTDAQPVGLVALEPPTRRCPWPHRPEPTGIAFVQGYGPVVPRIKGEVFWPRG</sequence>
<dbReference type="Proteomes" id="UP000034034">
    <property type="component" value="Chromosome"/>
</dbReference>
<keyword evidence="1" id="KW-0812">Transmembrane</keyword>
<evidence type="ECO:0000313" key="3">
    <source>
        <dbReference type="Proteomes" id="UP000034034"/>
    </source>
</evidence>
<dbReference type="KEGG" id="sxi:SXIM_20550"/>
<evidence type="ECO:0000256" key="1">
    <source>
        <dbReference type="SAM" id="Phobius"/>
    </source>
</evidence>
<dbReference type="PATRIC" id="fig|408015.6.peg.2085"/>
<keyword evidence="1" id="KW-1133">Transmembrane helix</keyword>
<accession>A0A0F7FSV8</accession>
<gene>
    <name evidence="2" type="ORF">SXIM_20550</name>
</gene>
<dbReference type="HOGENOM" id="CLU_1420781_0_0_11"/>
<dbReference type="STRING" id="408015.SXIM_20550"/>